<dbReference type="EMBL" id="BMQN01000015">
    <property type="protein sequence ID" value="GGS05517.1"/>
    <property type="molecule type" value="Genomic_DNA"/>
</dbReference>
<comment type="caution">
    <text evidence="1">The sequence shown here is derived from an EMBL/GenBank/DDBJ whole genome shotgun (WGS) entry which is preliminary data.</text>
</comment>
<evidence type="ECO:0000313" key="2">
    <source>
        <dbReference type="Proteomes" id="UP000644548"/>
    </source>
</evidence>
<gene>
    <name evidence="1" type="ORF">GCM10008960_35010</name>
</gene>
<accession>A0ABQ2S7K7</accession>
<sequence>MGDETGFGVESWSAQVPLPEGALQALDELSDGWTLPNEVSDGFFNTWRAFEGVALMGVASSMDGSRVVFAHSRVMQWAQTLSYFILLLRVAEERLPDSWVRSRVARTHFMLQPDLSHRR</sequence>
<reference evidence="2" key="1">
    <citation type="journal article" date="2019" name="Int. J. Syst. Evol. Microbiol.">
        <title>The Global Catalogue of Microorganisms (GCM) 10K type strain sequencing project: providing services to taxonomists for standard genome sequencing and annotation.</title>
        <authorList>
            <consortium name="The Broad Institute Genomics Platform"/>
            <consortium name="The Broad Institute Genome Sequencing Center for Infectious Disease"/>
            <person name="Wu L."/>
            <person name="Ma J."/>
        </authorList>
    </citation>
    <scope>NUCLEOTIDE SEQUENCE [LARGE SCALE GENOMIC DNA]</scope>
    <source>
        <strain evidence="2">JCM 31405</strain>
    </source>
</reference>
<keyword evidence="2" id="KW-1185">Reference proteome</keyword>
<proteinExistence type="predicted"/>
<dbReference type="Proteomes" id="UP000644548">
    <property type="component" value="Unassembled WGS sequence"/>
</dbReference>
<protein>
    <submittedName>
        <fullName evidence="1">Uncharacterized protein</fullName>
    </submittedName>
</protein>
<evidence type="ECO:0000313" key="1">
    <source>
        <dbReference type="EMBL" id="GGS05517.1"/>
    </source>
</evidence>
<name>A0ABQ2S7K7_9DEIO</name>
<organism evidence="1 2">
    <name type="scientific">Deinococcus sedimenti</name>
    <dbReference type="NCBI Taxonomy" id="1867090"/>
    <lineage>
        <taxon>Bacteria</taxon>
        <taxon>Thermotogati</taxon>
        <taxon>Deinococcota</taxon>
        <taxon>Deinococci</taxon>
        <taxon>Deinococcales</taxon>
        <taxon>Deinococcaceae</taxon>
        <taxon>Deinococcus</taxon>
    </lineage>
</organism>